<protein>
    <submittedName>
        <fullName evidence="2">Uncharacterized protein</fullName>
    </submittedName>
</protein>
<feature type="compositionally biased region" description="Low complexity" evidence="1">
    <location>
        <begin position="7"/>
        <end position="21"/>
    </location>
</feature>
<reference evidence="2" key="1">
    <citation type="journal article" date="2020" name="Nature">
        <title>Giant virus diversity and host interactions through global metagenomics.</title>
        <authorList>
            <person name="Schulz F."/>
            <person name="Roux S."/>
            <person name="Paez-Espino D."/>
            <person name="Jungbluth S."/>
            <person name="Walsh D.A."/>
            <person name="Denef V.J."/>
            <person name="McMahon K.D."/>
            <person name="Konstantinidis K.T."/>
            <person name="Eloe-Fadrosh E.A."/>
            <person name="Kyrpides N.C."/>
            <person name="Woyke T."/>
        </authorList>
    </citation>
    <scope>NUCLEOTIDE SEQUENCE</scope>
    <source>
        <strain evidence="2">GVMAG-M-3300023174-182</strain>
    </source>
</reference>
<evidence type="ECO:0000256" key="1">
    <source>
        <dbReference type="SAM" id="MobiDB-lite"/>
    </source>
</evidence>
<accession>A0A6C0DI84</accession>
<dbReference type="AlphaFoldDB" id="A0A6C0DI84"/>
<proteinExistence type="predicted"/>
<dbReference type="EMBL" id="MN739615">
    <property type="protein sequence ID" value="QHT16072.1"/>
    <property type="molecule type" value="Genomic_DNA"/>
</dbReference>
<feature type="region of interest" description="Disordered" evidence="1">
    <location>
        <begin position="1"/>
        <end position="21"/>
    </location>
</feature>
<organism evidence="2">
    <name type="scientific">viral metagenome</name>
    <dbReference type="NCBI Taxonomy" id="1070528"/>
    <lineage>
        <taxon>unclassified sequences</taxon>
        <taxon>metagenomes</taxon>
        <taxon>organismal metagenomes</taxon>
    </lineage>
</organism>
<feature type="region of interest" description="Disordered" evidence="1">
    <location>
        <begin position="163"/>
        <end position="202"/>
    </location>
</feature>
<name>A0A6C0DI84_9ZZZZ</name>
<sequence>MAVVLASSRPTSSSSSFSSLSTTNNEITKEELSFIKEKAKLTPEENPVRIKLRENNDVELFLRDNNNELVFCSSFKEAVRKVNEDFQNDMNSNLMKQFQQSRFYKPGYKLRYVTADFFNFKSEREIYKGSFFYWNIPVTIAAETETSKIKLANYLKGGILNTRRKSKSLKSKKAKAKTKKAKKTKTRNKKTKSKNKKKQKIK</sequence>
<evidence type="ECO:0000313" key="2">
    <source>
        <dbReference type="EMBL" id="QHT16072.1"/>
    </source>
</evidence>